<keyword evidence="2" id="KW-1185">Reference proteome</keyword>
<dbReference type="Proteomes" id="UP000695000">
    <property type="component" value="Unplaced"/>
</dbReference>
<evidence type="ECO:0000313" key="4">
    <source>
        <dbReference type="RefSeq" id="XP_017785575.1"/>
    </source>
</evidence>
<dbReference type="PANTHER" id="PTHR47890:SF1">
    <property type="entry name" value="LD24308P"/>
    <property type="match status" value="1"/>
</dbReference>
<protein>
    <submittedName>
        <fullName evidence="3 4">Uncharacterized protein LOC108568797 isoform X1</fullName>
    </submittedName>
</protein>
<feature type="signal peptide" evidence="1">
    <location>
        <begin position="1"/>
        <end position="28"/>
    </location>
</feature>
<reference evidence="3 4" key="1">
    <citation type="submission" date="2025-05" db="UniProtKB">
        <authorList>
            <consortium name="RefSeq"/>
        </authorList>
    </citation>
    <scope>IDENTIFICATION</scope>
    <source>
        <tissue evidence="3 4">Whole Larva</tissue>
    </source>
</reference>
<feature type="chain" id="PRO_5045022789" evidence="1">
    <location>
        <begin position="29"/>
        <end position="649"/>
    </location>
</feature>
<organism evidence="2 4">
    <name type="scientific">Nicrophorus vespilloides</name>
    <name type="common">Boreal carrion beetle</name>
    <dbReference type="NCBI Taxonomy" id="110193"/>
    <lineage>
        <taxon>Eukaryota</taxon>
        <taxon>Metazoa</taxon>
        <taxon>Ecdysozoa</taxon>
        <taxon>Arthropoda</taxon>
        <taxon>Hexapoda</taxon>
        <taxon>Insecta</taxon>
        <taxon>Pterygota</taxon>
        <taxon>Neoptera</taxon>
        <taxon>Endopterygota</taxon>
        <taxon>Coleoptera</taxon>
        <taxon>Polyphaga</taxon>
        <taxon>Staphyliniformia</taxon>
        <taxon>Silphidae</taxon>
        <taxon>Nicrophorinae</taxon>
        <taxon>Nicrophorus</taxon>
    </lineage>
</organism>
<sequence>MLMLMMIKGALFCISMLVLGTSWTVVAAAAVTNDEYLEADIFRVEFQELSRRLWDKYGHDNNEINKNAEIGLIEEFESFGRRLHEAFPYDITHGVSSVDNWQWANAYGELRSIYSLYLSFERFQKQQTTSGRVPSPRRAWIDLVESVLSNHNLSIVVTCERLNMYIVEDRLYRKILTSMDGVNFCSQADSPRTVLLHLYNNIAITQLKGYMMIQYSYLILKLLNNENTRAKAMQAENEYKTNALRNQAAMLDAAKLSSNEYWRCDPNKYIKDENYIEITELLQGYVQNEVDLNPDGNCWENCAAYKYTKSHSCYKNLYCKQQRRCNGEIINCRFIDSDMWICPAMRSTHRRYEYIEYENGNVFGRKQACRAGTTKVDSWWRYLFWHCSYCLCYCDEQSINSDRFVNLRESVSRADEQMVLTGLKFTKKNRVVHLQIQEGRLQANGKVDNGSVAWIPVDNYSITDKNVFTGEDYHTLTWTKRAMDLDDLKAPENHVITGVKYKLIGSHLNFEIRVTPFDYRTGKMQAHLSHWMSNDNTELTPMHSRKKLDLQNRDIPIRALRRSIPDSRNNMYIEFEATDLERDAAQTTVPFFDAQPVKSLDPVPLIGVGLYHKGQEHFGGFIAPKIIALDPIQYIENARNDLKLELDRE</sequence>
<proteinExistence type="predicted"/>
<keyword evidence="1" id="KW-0732">Signal</keyword>
<evidence type="ECO:0000313" key="2">
    <source>
        <dbReference type="Proteomes" id="UP000695000"/>
    </source>
</evidence>
<dbReference type="InterPro" id="IPR032062">
    <property type="entry name" value="DUF4803"/>
</dbReference>
<evidence type="ECO:0000256" key="1">
    <source>
        <dbReference type="SAM" id="SignalP"/>
    </source>
</evidence>
<dbReference type="PANTHER" id="PTHR47890">
    <property type="entry name" value="LD24308P"/>
    <property type="match status" value="1"/>
</dbReference>
<dbReference type="RefSeq" id="XP_017785575.1">
    <property type="nucleotide sequence ID" value="XM_017930086.1"/>
</dbReference>
<dbReference type="Pfam" id="PF16061">
    <property type="entry name" value="DUF4803"/>
    <property type="match status" value="1"/>
</dbReference>
<gene>
    <name evidence="3 4" type="primary">LOC108568797</name>
</gene>
<dbReference type="GeneID" id="108568797"/>
<evidence type="ECO:0000313" key="3">
    <source>
        <dbReference type="RefSeq" id="XP_017785574.1"/>
    </source>
</evidence>
<dbReference type="RefSeq" id="XP_017785574.1">
    <property type="nucleotide sequence ID" value="XM_017930085.1"/>
</dbReference>
<name>A0ABM1NFH5_NICVS</name>
<accession>A0ABM1NFH5</accession>